<dbReference type="AlphaFoldDB" id="A0A498H7C4"/>
<protein>
    <submittedName>
        <fullName evidence="1">Uncharacterized protein</fullName>
    </submittedName>
</protein>
<keyword evidence="2" id="KW-1185">Reference proteome</keyword>
<reference evidence="1 2" key="1">
    <citation type="submission" date="2018-10" db="EMBL/GenBank/DDBJ databases">
        <title>A high-quality apple genome assembly.</title>
        <authorList>
            <person name="Hu J."/>
        </authorList>
    </citation>
    <scope>NUCLEOTIDE SEQUENCE [LARGE SCALE GENOMIC DNA]</scope>
    <source>
        <strain evidence="2">cv. HFTH1</strain>
        <tissue evidence="1">Young leaf</tissue>
    </source>
</reference>
<organism evidence="1 2">
    <name type="scientific">Malus domestica</name>
    <name type="common">Apple</name>
    <name type="synonym">Pyrus malus</name>
    <dbReference type="NCBI Taxonomy" id="3750"/>
    <lineage>
        <taxon>Eukaryota</taxon>
        <taxon>Viridiplantae</taxon>
        <taxon>Streptophyta</taxon>
        <taxon>Embryophyta</taxon>
        <taxon>Tracheophyta</taxon>
        <taxon>Spermatophyta</taxon>
        <taxon>Magnoliopsida</taxon>
        <taxon>eudicotyledons</taxon>
        <taxon>Gunneridae</taxon>
        <taxon>Pentapetalae</taxon>
        <taxon>rosids</taxon>
        <taxon>fabids</taxon>
        <taxon>Rosales</taxon>
        <taxon>Rosaceae</taxon>
        <taxon>Amygdaloideae</taxon>
        <taxon>Maleae</taxon>
        <taxon>Malus</taxon>
    </lineage>
</organism>
<dbReference type="STRING" id="3750.A0A498H7C4"/>
<evidence type="ECO:0000313" key="2">
    <source>
        <dbReference type="Proteomes" id="UP000290289"/>
    </source>
</evidence>
<dbReference type="Proteomes" id="UP000290289">
    <property type="component" value="Chromosome 17"/>
</dbReference>
<gene>
    <name evidence="1" type="ORF">DVH24_027398</name>
</gene>
<comment type="caution">
    <text evidence="1">The sequence shown here is derived from an EMBL/GenBank/DDBJ whole genome shotgun (WGS) entry which is preliminary data.</text>
</comment>
<dbReference type="EMBL" id="RDQH01000343">
    <property type="protein sequence ID" value="RXH67278.1"/>
    <property type="molecule type" value="Genomic_DNA"/>
</dbReference>
<name>A0A498H7C4_MALDO</name>
<proteinExistence type="predicted"/>
<sequence length="85" mass="10148">MEHRHESAHQIGGRWFLYLDKFNCGEAVDLYIMDVRKEKFRKVVKNRSYRVCLVVEGLGDFSKRVDFAKGRCRDEELHSGREENR</sequence>
<evidence type="ECO:0000313" key="1">
    <source>
        <dbReference type="EMBL" id="RXH67278.1"/>
    </source>
</evidence>
<accession>A0A498H7C4</accession>